<dbReference type="InterPro" id="IPR000847">
    <property type="entry name" value="LysR_HTH_N"/>
</dbReference>
<protein>
    <submittedName>
        <fullName evidence="6">LysR substrate-binding domain-containing protein</fullName>
    </submittedName>
</protein>
<proteinExistence type="inferred from homology"/>
<dbReference type="Pfam" id="PF03466">
    <property type="entry name" value="LysR_substrate"/>
    <property type="match status" value="1"/>
</dbReference>
<dbReference type="InterPro" id="IPR058163">
    <property type="entry name" value="LysR-type_TF_proteobact-type"/>
</dbReference>
<dbReference type="Proteomes" id="UP001211689">
    <property type="component" value="Unassembled WGS sequence"/>
</dbReference>
<reference evidence="6 7" key="1">
    <citation type="submission" date="2022-07" db="EMBL/GenBank/DDBJ databases">
        <title>Genome Analysis of Selected Gammaproteobacteria from Nigerian Food snails.</title>
        <authorList>
            <person name="Okafor A.C."/>
        </authorList>
    </citation>
    <scope>NUCLEOTIDE SEQUENCE [LARGE SCALE GENOMIC DNA]</scope>
    <source>
        <strain evidence="6 7">Awg 2</strain>
    </source>
</reference>
<dbReference type="InterPro" id="IPR036390">
    <property type="entry name" value="WH_DNA-bd_sf"/>
</dbReference>
<evidence type="ECO:0000313" key="7">
    <source>
        <dbReference type="Proteomes" id="UP001211689"/>
    </source>
</evidence>
<accession>A0ABT4Y390</accession>
<evidence type="ECO:0000256" key="2">
    <source>
        <dbReference type="ARBA" id="ARBA00023015"/>
    </source>
</evidence>
<dbReference type="PANTHER" id="PTHR30537">
    <property type="entry name" value="HTH-TYPE TRANSCRIPTIONAL REGULATOR"/>
    <property type="match status" value="1"/>
</dbReference>
<dbReference type="RefSeq" id="WP_271470594.1">
    <property type="nucleotide sequence ID" value="NZ_JANEWF010000007.1"/>
</dbReference>
<keyword evidence="4" id="KW-0804">Transcription</keyword>
<evidence type="ECO:0000259" key="5">
    <source>
        <dbReference type="PROSITE" id="PS50931"/>
    </source>
</evidence>
<comment type="caution">
    <text evidence="6">The sequence shown here is derived from an EMBL/GenBank/DDBJ whole genome shotgun (WGS) entry which is preliminary data.</text>
</comment>
<keyword evidence="2" id="KW-0805">Transcription regulation</keyword>
<evidence type="ECO:0000256" key="4">
    <source>
        <dbReference type="ARBA" id="ARBA00023163"/>
    </source>
</evidence>
<dbReference type="SUPFAM" id="SSF46785">
    <property type="entry name" value="Winged helix' DNA-binding domain"/>
    <property type="match status" value="1"/>
</dbReference>
<dbReference type="SUPFAM" id="SSF53850">
    <property type="entry name" value="Periplasmic binding protein-like II"/>
    <property type="match status" value="1"/>
</dbReference>
<dbReference type="PROSITE" id="PS50931">
    <property type="entry name" value="HTH_LYSR"/>
    <property type="match status" value="1"/>
</dbReference>
<keyword evidence="3" id="KW-0238">DNA-binding</keyword>
<dbReference type="EMBL" id="JANEWF010000007">
    <property type="protein sequence ID" value="MDA8483315.1"/>
    <property type="molecule type" value="Genomic_DNA"/>
</dbReference>
<evidence type="ECO:0000256" key="1">
    <source>
        <dbReference type="ARBA" id="ARBA00009437"/>
    </source>
</evidence>
<dbReference type="CDD" id="cd08473">
    <property type="entry name" value="PBP2_CrgA_like_4"/>
    <property type="match status" value="1"/>
</dbReference>
<dbReference type="Gene3D" id="3.40.190.290">
    <property type="match status" value="1"/>
</dbReference>
<dbReference type="InterPro" id="IPR036388">
    <property type="entry name" value="WH-like_DNA-bd_sf"/>
</dbReference>
<sequence>MFDLNELYLYAKVVEYGGFASAGRKLGLPKSRLSRRVSMLEERLGVRLIQRSTRHFAVTEVGLEYYHHCVAMLAQARAAEDAIERSRAEPRGVVRVACTTPLLHARLAPMLAEFMAQCPVVELLVKSLNRRVDVIAEGFDLVLSVRHQPLESSELVLRTLAQSRQRLVAAPSVVAGHAGTLRPADLSGLPILCWGPNVQDYSWEFDGPDGAVASIHFRPRMVSDDVAVLREGALVSVGVALLPEELVTADLASGRLVNVLDGWVPRTGEVVAIFPSRRGLMPSVRKLIDFLAEAFKRESMALNRARCDISATEAER</sequence>
<feature type="domain" description="HTH lysR-type" evidence="5">
    <location>
        <begin position="2"/>
        <end position="59"/>
    </location>
</feature>
<name>A0ABT4Y390_METRE</name>
<keyword evidence="7" id="KW-1185">Reference proteome</keyword>
<comment type="similarity">
    <text evidence="1">Belongs to the LysR transcriptional regulatory family.</text>
</comment>
<dbReference type="Gene3D" id="1.10.10.10">
    <property type="entry name" value="Winged helix-like DNA-binding domain superfamily/Winged helix DNA-binding domain"/>
    <property type="match status" value="1"/>
</dbReference>
<evidence type="ECO:0000313" key="6">
    <source>
        <dbReference type="EMBL" id="MDA8483315.1"/>
    </source>
</evidence>
<evidence type="ECO:0000256" key="3">
    <source>
        <dbReference type="ARBA" id="ARBA00023125"/>
    </source>
</evidence>
<dbReference type="PANTHER" id="PTHR30537:SF31">
    <property type="entry name" value="TRANSCRIPTIONAL REGULATOR, LYSR FAMILY"/>
    <property type="match status" value="1"/>
</dbReference>
<dbReference type="Pfam" id="PF00126">
    <property type="entry name" value="HTH_1"/>
    <property type="match status" value="1"/>
</dbReference>
<gene>
    <name evidence="6" type="ORF">NNO07_09565</name>
</gene>
<organism evidence="6 7">
    <name type="scientific">Metapseudomonas resinovorans</name>
    <name type="common">Pseudomonas resinovorans</name>
    <dbReference type="NCBI Taxonomy" id="53412"/>
    <lineage>
        <taxon>Bacteria</taxon>
        <taxon>Pseudomonadati</taxon>
        <taxon>Pseudomonadota</taxon>
        <taxon>Gammaproteobacteria</taxon>
        <taxon>Pseudomonadales</taxon>
        <taxon>Pseudomonadaceae</taxon>
        <taxon>Metapseudomonas</taxon>
    </lineage>
</organism>
<dbReference type="InterPro" id="IPR005119">
    <property type="entry name" value="LysR_subst-bd"/>
</dbReference>